<dbReference type="STRING" id="6832.A0A553PTG3"/>
<protein>
    <recommendedName>
        <fullName evidence="1">DUF4708 domain-containing protein</fullName>
    </recommendedName>
</protein>
<accession>A0A553PTG3</accession>
<gene>
    <name evidence="2" type="ORF">TCAL_02969</name>
</gene>
<comment type="caution">
    <text evidence="2">The sequence shown here is derived from an EMBL/GenBank/DDBJ whole genome shotgun (WGS) entry which is preliminary data.</text>
</comment>
<evidence type="ECO:0000259" key="1">
    <source>
        <dbReference type="Pfam" id="PF15813"/>
    </source>
</evidence>
<evidence type="ECO:0000313" key="2">
    <source>
        <dbReference type="EMBL" id="TRY80971.1"/>
    </source>
</evidence>
<dbReference type="AlphaFoldDB" id="A0A553PTG3"/>
<evidence type="ECO:0000313" key="3">
    <source>
        <dbReference type="Proteomes" id="UP000318571"/>
    </source>
</evidence>
<dbReference type="Pfam" id="PF15813">
    <property type="entry name" value="DUF4708"/>
    <property type="match status" value="1"/>
</dbReference>
<dbReference type="Proteomes" id="UP000318571">
    <property type="component" value="Chromosome 12"/>
</dbReference>
<proteinExistence type="predicted"/>
<sequence>MSEWTWDSGWSVFQSRSISEAWTRFCGQVWRWGQGKPIGTTQSGSRALDGGRGLSLFPSFSSMMLTAREFVLLYPDMLAMPQMDATPPKLWLIFPEEPDEHGFPPPLSGGRPMQERIEFLGLTCCQSRVEISPEIFEQCLQFTIQTRMAPLWNRIGPYFLAGVEFLESPTVNFVQARLNFHASTSVITLALKGGRLRFPSLALKDYLVQDQLMKLFQQGEVECINATYMGVGSVHVLPNLTQGQIVSITKHQLKSGDIYDWKDMRRYWKNMYGIRLKEEREPEFFVNVRFGTKRSQIYSYPDLCVRPYHPYCIPRIPPEPIIEQFLVDFRVRMPTVSRVPLEIIVPLSPRSASKTEILKASGDHQPIVDCSEVQLESPGVDTSDLGLSCLPSQFKLTIPASFKSPQSKGAHPKLFSEFQSVSKHFKPASISGTRSQSSKKSFKFDEMFKPASAPRSNGDGYSANDTTCPFVSGSIIDKFMKNSKSIQVGPEPQPKVAESAMSQVVRSKPVKRGATSTLNDEEYCLNKRPRTAETSVIIGEWLQQRNLNPDAFCDNVSRKAKEEELQLSPNLLNEIFDTSLNEP</sequence>
<dbReference type="OrthoDB" id="6285995at2759"/>
<dbReference type="PANTHER" id="PTHR28495">
    <property type="entry name" value="HYPOTHETICAL PROTEIN LOC100359752"/>
    <property type="match status" value="1"/>
</dbReference>
<dbReference type="EMBL" id="VCGU01000001">
    <property type="protein sequence ID" value="TRY80971.1"/>
    <property type="molecule type" value="Genomic_DNA"/>
</dbReference>
<reference evidence="2 3" key="1">
    <citation type="journal article" date="2018" name="Nat. Ecol. Evol.">
        <title>Genomic signatures of mitonuclear coevolution across populations of Tigriopus californicus.</title>
        <authorList>
            <person name="Barreto F.S."/>
            <person name="Watson E.T."/>
            <person name="Lima T.G."/>
            <person name="Willett C.S."/>
            <person name="Edmands S."/>
            <person name="Li W."/>
            <person name="Burton R.S."/>
        </authorList>
    </citation>
    <scope>NUCLEOTIDE SEQUENCE [LARGE SCALE GENOMIC DNA]</scope>
    <source>
        <strain evidence="2 3">San Diego</strain>
    </source>
</reference>
<dbReference type="PANTHER" id="PTHR28495:SF1">
    <property type="entry name" value="GENE, 17266-RELATED"/>
    <property type="match status" value="1"/>
</dbReference>
<feature type="domain" description="DUF4708" evidence="1">
    <location>
        <begin position="65"/>
        <end position="307"/>
    </location>
</feature>
<organism evidence="2 3">
    <name type="scientific">Tigriopus californicus</name>
    <name type="common">Marine copepod</name>
    <dbReference type="NCBI Taxonomy" id="6832"/>
    <lineage>
        <taxon>Eukaryota</taxon>
        <taxon>Metazoa</taxon>
        <taxon>Ecdysozoa</taxon>
        <taxon>Arthropoda</taxon>
        <taxon>Crustacea</taxon>
        <taxon>Multicrustacea</taxon>
        <taxon>Hexanauplia</taxon>
        <taxon>Copepoda</taxon>
        <taxon>Harpacticoida</taxon>
        <taxon>Harpacticidae</taxon>
        <taxon>Tigriopus</taxon>
    </lineage>
</organism>
<dbReference type="InterPro" id="IPR031643">
    <property type="entry name" value="DUF4708"/>
</dbReference>
<keyword evidence="3" id="KW-1185">Reference proteome</keyword>
<name>A0A553PTG3_TIGCA</name>